<dbReference type="InterPro" id="IPR004552">
    <property type="entry name" value="AGP_acyltrans"/>
</dbReference>
<dbReference type="CDD" id="cd07989">
    <property type="entry name" value="LPLAT_AGPAT-like"/>
    <property type="match status" value="1"/>
</dbReference>
<name>A0A835XM85_9CHLO</name>
<dbReference type="EMBL" id="JAEHOE010000202">
    <property type="protein sequence ID" value="KAG2482764.1"/>
    <property type="molecule type" value="Genomic_DNA"/>
</dbReference>
<feature type="transmembrane region" description="Helical" evidence="8">
    <location>
        <begin position="95"/>
        <end position="117"/>
    </location>
</feature>
<comment type="caution">
    <text evidence="10">The sequence shown here is derived from an EMBL/GenBank/DDBJ whole genome shotgun (WGS) entry which is preliminary data.</text>
</comment>
<feature type="domain" description="Phospholipid/glycerol acyltransferase" evidence="9">
    <location>
        <begin position="161"/>
        <end position="274"/>
    </location>
</feature>
<keyword evidence="7" id="KW-1208">Phospholipid metabolism</keyword>
<keyword evidence="6 7" id="KW-0012">Acyltransferase</keyword>
<dbReference type="GO" id="GO:0006654">
    <property type="term" value="P:phosphatidic acid biosynthetic process"/>
    <property type="evidence" value="ECO:0007669"/>
    <property type="project" value="TreeGrafter"/>
</dbReference>
<dbReference type="InterPro" id="IPR002123">
    <property type="entry name" value="Plipid/glycerol_acylTrfase"/>
</dbReference>
<protein>
    <recommendedName>
        <fullName evidence="7">1-acyl-sn-glycerol-3-phosphate acyltransferase</fullName>
        <ecNumber evidence="7">2.3.1.51</ecNumber>
    </recommendedName>
</protein>
<evidence type="ECO:0000256" key="1">
    <source>
        <dbReference type="ARBA" id="ARBA00005189"/>
    </source>
</evidence>
<keyword evidence="8" id="KW-0472">Membrane</keyword>
<dbReference type="OrthoDB" id="417078at2759"/>
<dbReference type="NCBIfam" id="TIGR00530">
    <property type="entry name" value="AGP_acyltrn"/>
    <property type="match status" value="1"/>
</dbReference>
<evidence type="ECO:0000256" key="4">
    <source>
        <dbReference type="ARBA" id="ARBA00022679"/>
    </source>
</evidence>
<evidence type="ECO:0000256" key="8">
    <source>
        <dbReference type="SAM" id="Phobius"/>
    </source>
</evidence>
<feature type="transmembrane region" description="Helical" evidence="8">
    <location>
        <begin position="192"/>
        <end position="209"/>
    </location>
</feature>
<dbReference type="AlphaFoldDB" id="A0A835XM85"/>
<keyword evidence="5 7" id="KW-0443">Lipid metabolism</keyword>
<comment type="domain">
    <text evidence="7">The HXXXXD motif is essential for acyltransferase activity and may constitute the binding site for the phosphate moiety of the glycerol-3-phosphate.</text>
</comment>
<dbReference type="GO" id="GO:0003841">
    <property type="term" value="F:1-acylglycerol-3-phosphate O-acyltransferase activity"/>
    <property type="evidence" value="ECO:0007669"/>
    <property type="project" value="UniProtKB-UniRule"/>
</dbReference>
<keyword evidence="11" id="KW-1185">Reference proteome</keyword>
<dbReference type="PANTHER" id="PTHR10434">
    <property type="entry name" value="1-ACYL-SN-GLYCEROL-3-PHOSPHATE ACYLTRANSFERASE"/>
    <property type="match status" value="1"/>
</dbReference>
<gene>
    <name evidence="10" type="ORF">HYH03_018304</name>
</gene>
<comment type="similarity">
    <text evidence="2 7">Belongs to the 1-acyl-sn-glycerol-3-phosphate acyltransferase family.</text>
</comment>
<evidence type="ECO:0000313" key="10">
    <source>
        <dbReference type="EMBL" id="KAG2482764.1"/>
    </source>
</evidence>
<keyword evidence="8" id="KW-1133">Transmembrane helix</keyword>
<keyword evidence="7" id="KW-0594">Phospholipid biosynthesis</keyword>
<dbReference type="Pfam" id="PF01553">
    <property type="entry name" value="Acyltransferase"/>
    <property type="match status" value="1"/>
</dbReference>
<proteinExistence type="inferred from homology"/>
<accession>A0A835XM85</accession>
<dbReference type="GO" id="GO:0016020">
    <property type="term" value="C:membrane"/>
    <property type="evidence" value="ECO:0007669"/>
    <property type="project" value="InterPro"/>
</dbReference>
<evidence type="ECO:0000256" key="7">
    <source>
        <dbReference type="RuleBase" id="RU361267"/>
    </source>
</evidence>
<evidence type="ECO:0000256" key="2">
    <source>
        <dbReference type="ARBA" id="ARBA00008655"/>
    </source>
</evidence>
<reference evidence="10" key="1">
    <citation type="journal article" date="2020" name="bioRxiv">
        <title>Comparative genomics of Chlamydomonas.</title>
        <authorList>
            <person name="Craig R.J."/>
            <person name="Hasan A.R."/>
            <person name="Ness R.W."/>
            <person name="Keightley P.D."/>
        </authorList>
    </citation>
    <scope>NUCLEOTIDE SEQUENCE</scope>
    <source>
        <strain evidence="10">CCAP 11/70</strain>
    </source>
</reference>
<dbReference type="EC" id="2.3.1.51" evidence="7"/>
<evidence type="ECO:0000313" key="11">
    <source>
        <dbReference type="Proteomes" id="UP000612055"/>
    </source>
</evidence>
<comment type="pathway">
    <text evidence="1">Lipid metabolism.</text>
</comment>
<keyword evidence="8" id="KW-0812">Transmembrane</keyword>
<keyword evidence="4 7" id="KW-0808">Transferase</keyword>
<evidence type="ECO:0000256" key="5">
    <source>
        <dbReference type="ARBA" id="ARBA00023098"/>
    </source>
</evidence>
<evidence type="ECO:0000256" key="3">
    <source>
        <dbReference type="ARBA" id="ARBA00022516"/>
    </source>
</evidence>
<dbReference type="PANTHER" id="PTHR10434:SF64">
    <property type="entry name" value="1-ACYL-SN-GLYCEROL-3-PHOSPHATE ACYLTRANSFERASE-RELATED"/>
    <property type="match status" value="1"/>
</dbReference>
<sequence>MRQARSLASAGAERRAVARVAALPINRPLGLGLGPVERRQPLASPSAPSTSELRRQVACASSAAAAIQLDEPGSVPAATQPEPNPLLCKIRAMIFFAWSFFTAMPLFIGMLVCYPLCLAFDKYKRLIQHTMNNIWATFSTGPFYRVTIEGKENLPPPDRPVVYVANHQSFMDIYSLFHLHRPFKFISKTSNFMIPVIGWSMFLTGHVMLNRVDRRSQLKCLQQCRELLQNGAPVLFFPEGTRSTDCKLSGFKKGAFSVAAKAGVDVVPVTLIGTGALMPSGKETSLRPGSVRIVVHKPIPSAGRDADALCDEARNAIASVLPPDMVKSATDMLPDEH</sequence>
<evidence type="ECO:0000259" key="9">
    <source>
        <dbReference type="SMART" id="SM00563"/>
    </source>
</evidence>
<dbReference type="SUPFAM" id="SSF69593">
    <property type="entry name" value="Glycerol-3-phosphate (1)-acyltransferase"/>
    <property type="match status" value="1"/>
</dbReference>
<dbReference type="Proteomes" id="UP000612055">
    <property type="component" value="Unassembled WGS sequence"/>
</dbReference>
<organism evidence="10 11">
    <name type="scientific">Edaphochlamys debaryana</name>
    <dbReference type="NCBI Taxonomy" id="47281"/>
    <lineage>
        <taxon>Eukaryota</taxon>
        <taxon>Viridiplantae</taxon>
        <taxon>Chlorophyta</taxon>
        <taxon>core chlorophytes</taxon>
        <taxon>Chlorophyceae</taxon>
        <taxon>CS clade</taxon>
        <taxon>Chlamydomonadales</taxon>
        <taxon>Chlamydomonadales incertae sedis</taxon>
        <taxon>Edaphochlamys</taxon>
    </lineage>
</organism>
<evidence type="ECO:0000256" key="6">
    <source>
        <dbReference type="ARBA" id="ARBA00023315"/>
    </source>
</evidence>
<keyword evidence="3 7" id="KW-0444">Lipid biosynthesis</keyword>
<comment type="catalytic activity">
    <reaction evidence="7">
        <text>a 1-acyl-sn-glycero-3-phosphate + an acyl-CoA = a 1,2-diacyl-sn-glycero-3-phosphate + CoA</text>
        <dbReference type="Rhea" id="RHEA:19709"/>
        <dbReference type="ChEBI" id="CHEBI:57287"/>
        <dbReference type="ChEBI" id="CHEBI:57970"/>
        <dbReference type="ChEBI" id="CHEBI:58342"/>
        <dbReference type="ChEBI" id="CHEBI:58608"/>
        <dbReference type="EC" id="2.3.1.51"/>
    </reaction>
</comment>
<dbReference type="SMART" id="SM00563">
    <property type="entry name" value="PlsC"/>
    <property type="match status" value="1"/>
</dbReference>